<dbReference type="Gene3D" id="2.40.170.20">
    <property type="entry name" value="TonB-dependent receptor, beta-barrel domain"/>
    <property type="match status" value="1"/>
</dbReference>
<comment type="subcellular location">
    <subcellularLocation>
        <location evidence="1 7">Cell outer membrane</location>
        <topology evidence="1 7">Multi-pass membrane protein</topology>
    </subcellularLocation>
</comment>
<dbReference type="PROSITE" id="PS52016">
    <property type="entry name" value="TONB_DEPENDENT_REC_3"/>
    <property type="match status" value="1"/>
</dbReference>
<evidence type="ECO:0000256" key="4">
    <source>
        <dbReference type="ARBA" id="ARBA00022692"/>
    </source>
</evidence>
<keyword evidence="10" id="KW-1185">Reference proteome</keyword>
<dbReference type="NCBIfam" id="TIGR04056">
    <property type="entry name" value="OMP_RagA_SusC"/>
    <property type="match status" value="1"/>
</dbReference>
<dbReference type="InterPro" id="IPR023997">
    <property type="entry name" value="TonB-dep_OMP_SusC/RagA_CS"/>
</dbReference>
<dbReference type="InterPro" id="IPR023996">
    <property type="entry name" value="TonB-dep_OMP_SusC/RagA"/>
</dbReference>
<accession>A0ABT6V7V2</accession>
<dbReference type="SUPFAM" id="SSF49464">
    <property type="entry name" value="Carboxypeptidase regulatory domain-like"/>
    <property type="match status" value="1"/>
</dbReference>
<evidence type="ECO:0000256" key="1">
    <source>
        <dbReference type="ARBA" id="ARBA00004571"/>
    </source>
</evidence>
<sequence length="1014" mass="111735">MKTNHRLFLYCNFLLPKKEWLLAIIIMLMATINVSAQNTQIVTGIVTSAKDKIPAPGVNILIKGTNTVTTTDLDGQYSIKAAPSDILIFSYISYASQEITVGTKTQINVALKDDLTALDEVVVIGYGTQRKSDLSGSVGVVNMESAKKTVTYDAAKMLQGQVAGVTVQSSGEPGGFVNIKIRGLNSFSNNNPLFVIDGMIVDSPFDFAPGDIESMQVLKDASSAAIYGVRGANGVVIITTKKGKAGKLNVKYKSLVGFQNVAKTWNVTDRLGYQNITSTAELNAGLNVAPGNDPNNSNYISNVNTDWQDAAYETGIIENHSLAFNGGTEDLAYNMNMDYFKNSSYIKSPQDYERLSMNLNLNGKKGKFKYGTKIGFTQSDKENFNSYVGETAIAALLGAVPTMPVYDENRLGGYGGTDNLTQRAISLNVIGFNNLIENNGKRNRFIGNIWGEYEIVKGLKYKLDASFDRLDYQNRKFVPQSDLGWYYITTKEEASLDVSTGNETKTFLNNLLTYSLDINKHKFDALAGWVQERKDYYNHWSRGVGYDFGEISKLQYADDNSTGESNTTITGTSYISRINYSFDDRYLFQANFRQDKSSLFSEKYNTTNAYSFSGAWKLSNEKFIHLPEWVNTIKLRGSYGKLGNNTIPAYFFATTINSFAGYNFNNELAPGTTVVASLDPNVRWEDNKTTDVAVELGLFNNALQFTAEYFVKNSSNLLVGVPLPFSTGAFPASITTNAGAMRNKGFEFSASYNNNNNAFKYSISANLGTLKNEVLQIGINGNPIYGAASKTEVGRSMGEIYAYETDGIFQNAAELAAAPTQTNAGVGDIKFKDINGDGMISDLDRTFQGVTIPKYSYGMNFSGSYKNWDISMFWQGAGGNKVFNSIYRNLMAGQYGNHSTDMLNYWTPTNTNTNVPRPIIGDPNANGRDSNRFIEDGDYIKLQTMEIGYEIPVPTTSFIQKAKLFVNGQNLLIISKYRGSDPDFNSNDGSFSRGYDGGSFPNPRTISLGLEVNF</sequence>
<evidence type="ECO:0000256" key="5">
    <source>
        <dbReference type="ARBA" id="ARBA00023136"/>
    </source>
</evidence>
<evidence type="ECO:0000256" key="7">
    <source>
        <dbReference type="PROSITE-ProRule" id="PRU01360"/>
    </source>
</evidence>
<feature type="domain" description="TonB-dependent receptor plug" evidence="8">
    <location>
        <begin position="131"/>
        <end position="235"/>
    </location>
</feature>
<dbReference type="RefSeq" id="WP_282715687.1">
    <property type="nucleotide sequence ID" value="NZ_JASCRZ010000001.1"/>
</dbReference>
<evidence type="ECO:0000256" key="6">
    <source>
        <dbReference type="ARBA" id="ARBA00023237"/>
    </source>
</evidence>
<evidence type="ECO:0000256" key="2">
    <source>
        <dbReference type="ARBA" id="ARBA00022448"/>
    </source>
</evidence>
<keyword evidence="2 7" id="KW-0813">Transport</keyword>
<dbReference type="Gene3D" id="2.60.40.1120">
    <property type="entry name" value="Carboxypeptidase-like, regulatory domain"/>
    <property type="match status" value="1"/>
</dbReference>
<dbReference type="Proteomes" id="UP001243403">
    <property type="component" value="Unassembled WGS sequence"/>
</dbReference>
<keyword evidence="4 7" id="KW-0812">Transmembrane</keyword>
<evidence type="ECO:0000256" key="3">
    <source>
        <dbReference type="ARBA" id="ARBA00022452"/>
    </source>
</evidence>
<keyword evidence="6 7" id="KW-0998">Cell outer membrane</keyword>
<name>A0ABT6V7V2_9FLAO</name>
<dbReference type="InterPro" id="IPR037066">
    <property type="entry name" value="Plug_dom_sf"/>
</dbReference>
<comment type="caution">
    <text evidence="9">The sequence shown here is derived from an EMBL/GenBank/DDBJ whole genome shotgun (WGS) entry which is preliminary data.</text>
</comment>
<proteinExistence type="inferred from homology"/>
<comment type="similarity">
    <text evidence="7">Belongs to the TonB-dependent receptor family.</text>
</comment>
<reference evidence="9 10" key="1">
    <citation type="submission" date="2023-04" db="EMBL/GenBank/DDBJ databases">
        <title>Two novel species of Flavobacterium.</title>
        <authorList>
            <person name="Liu Q."/>
            <person name="Xin Y.-H."/>
        </authorList>
    </citation>
    <scope>NUCLEOTIDE SEQUENCE [LARGE SCALE GENOMIC DNA]</scope>
    <source>
        <strain evidence="9 10">LB1P51</strain>
    </source>
</reference>
<dbReference type="Pfam" id="PF13715">
    <property type="entry name" value="CarbopepD_reg_2"/>
    <property type="match status" value="1"/>
</dbReference>
<dbReference type="InterPro" id="IPR012910">
    <property type="entry name" value="Plug_dom"/>
</dbReference>
<dbReference type="SUPFAM" id="SSF56935">
    <property type="entry name" value="Porins"/>
    <property type="match status" value="1"/>
</dbReference>
<organism evidence="9 10">
    <name type="scientific">Flavobacterium algoritolerans</name>
    <dbReference type="NCBI Taxonomy" id="3041254"/>
    <lineage>
        <taxon>Bacteria</taxon>
        <taxon>Pseudomonadati</taxon>
        <taxon>Bacteroidota</taxon>
        <taxon>Flavobacteriia</taxon>
        <taxon>Flavobacteriales</taxon>
        <taxon>Flavobacteriaceae</taxon>
        <taxon>Flavobacterium</taxon>
    </lineage>
</organism>
<dbReference type="NCBIfam" id="TIGR04057">
    <property type="entry name" value="SusC_RagA_signa"/>
    <property type="match status" value="1"/>
</dbReference>
<keyword evidence="3 7" id="KW-1134">Transmembrane beta strand</keyword>
<dbReference type="EMBL" id="JASCRZ010000001">
    <property type="protein sequence ID" value="MDI5894308.1"/>
    <property type="molecule type" value="Genomic_DNA"/>
</dbReference>
<dbReference type="Pfam" id="PF07715">
    <property type="entry name" value="Plug"/>
    <property type="match status" value="1"/>
</dbReference>
<dbReference type="InterPro" id="IPR008969">
    <property type="entry name" value="CarboxyPept-like_regulatory"/>
</dbReference>
<evidence type="ECO:0000313" key="10">
    <source>
        <dbReference type="Proteomes" id="UP001243403"/>
    </source>
</evidence>
<dbReference type="InterPro" id="IPR039426">
    <property type="entry name" value="TonB-dep_rcpt-like"/>
</dbReference>
<keyword evidence="5 7" id="KW-0472">Membrane</keyword>
<evidence type="ECO:0000259" key="8">
    <source>
        <dbReference type="Pfam" id="PF07715"/>
    </source>
</evidence>
<dbReference type="Gene3D" id="2.170.130.10">
    <property type="entry name" value="TonB-dependent receptor, plug domain"/>
    <property type="match status" value="1"/>
</dbReference>
<keyword evidence="9" id="KW-0675">Receptor</keyword>
<evidence type="ECO:0000313" key="9">
    <source>
        <dbReference type="EMBL" id="MDI5894308.1"/>
    </source>
</evidence>
<gene>
    <name evidence="9" type="ORF">QLS65_05355</name>
</gene>
<dbReference type="InterPro" id="IPR036942">
    <property type="entry name" value="Beta-barrel_TonB_sf"/>
</dbReference>
<protein>
    <submittedName>
        <fullName evidence="9">TonB-dependent receptor</fullName>
    </submittedName>
</protein>